<dbReference type="PANTHER" id="PTHR11786">
    <property type="entry name" value="N-HYDROXYARYLAMINE O-ACETYLTRANSFERASE"/>
    <property type="match status" value="1"/>
</dbReference>
<evidence type="ECO:0000313" key="3">
    <source>
        <dbReference type="Proteomes" id="UP001057381"/>
    </source>
</evidence>
<accession>A0A9Q9BXC0</accession>
<dbReference type="InterPro" id="IPR053710">
    <property type="entry name" value="Arylamine_NAT_domain_sf"/>
</dbReference>
<organism evidence="2 3">
    <name type="scientific">Macrococcus equipercicus</name>
    <dbReference type="NCBI Taxonomy" id="69967"/>
    <lineage>
        <taxon>Bacteria</taxon>
        <taxon>Bacillati</taxon>
        <taxon>Bacillota</taxon>
        <taxon>Bacilli</taxon>
        <taxon>Bacillales</taxon>
        <taxon>Staphylococcaceae</taxon>
        <taxon>Macrococcus</taxon>
    </lineage>
</organism>
<sequence length="254" mass="28737">MMNIHQIDQYLNITADAALEDYMRAFMLKIPFENINVQNNIPISTSTDDLFDKIIINHRGGFCYELNTFFRAYLTAKGFHAYNAAATVKSPHGWALEGSHMTTLVQLDRLYIADVGFGDLPMKPVPLSALEAPDIVDDINGRFRAIQTGGRFELQKETDGSFNTLYKGLTDEKSLADFAAMIDYNQHNPQSIFVQNLLITKAQADGRVSMSQDHLTITKNGDKQKIKLTAENYRELLNKYFGLDTTIDRLEQLN</sequence>
<dbReference type="AlphaFoldDB" id="A0A9Q9BXC0"/>
<gene>
    <name evidence="2" type="ORF">KFV11_02280</name>
</gene>
<dbReference type="Pfam" id="PF00797">
    <property type="entry name" value="Acetyltransf_2"/>
    <property type="match status" value="1"/>
</dbReference>
<dbReference type="InterPro" id="IPR038765">
    <property type="entry name" value="Papain-like_cys_pep_sf"/>
</dbReference>
<dbReference type="InterPro" id="IPR001447">
    <property type="entry name" value="Arylamine_N-AcTrfase"/>
</dbReference>
<name>A0A9Q9BXC0_9STAP</name>
<comment type="similarity">
    <text evidence="1">Belongs to the arylamine N-acetyltransferase family.</text>
</comment>
<dbReference type="Gene3D" id="3.30.2140.20">
    <property type="match status" value="1"/>
</dbReference>
<dbReference type="GO" id="GO:0016407">
    <property type="term" value="F:acetyltransferase activity"/>
    <property type="evidence" value="ECO:0007669"/>
    <property type="project" value="InterPro"/>
</dbReference>
<protein>
    <submittedName>
        <fullName evidence="2">Arylamine N-acetyltransferase</fullName>
    </submittedName>
</protein>
<dbReference type="Proteomes" id="UP001057381">
    <property type="component" value="Chromosome"/>
</dbReference>
<dbReference type="KEGG" id="mequ:KFV11_02280"/>
<dbReference type="PANTHER" id="PTHR11786:SF0">
    <property type="entry name" value="ARYLAMINE N-ACETYLTRANSFERASE 4-RELATED"/>
    <property type="match status" value="1"/>
</dbReference>
<dbReference type="EMBL" id="CP073809">
    <property type="protein sequence ID" value="UTH14828.1"/>
    <property type="molecule type" value="Genomic_DNA"/>
</dbReference>
<dbReference type="SUPFAM" id="SSF54001">
    <property type="entry name" value="Cysteine proteinases"/>
    <property type="match status" value="1"/>
</dbReference>
<evidence type="ECO:0000313" key="2">
    <source>
        <dbReference type="EMBL" id="UTH14828.1"/>
    </source>
</evidence>
<proteinExistence type="inferred from homology"/>
<reference evidence="2" key="1">
    <citation type="submission" date="2021-04" db="EMBL/GenBank/DDBJ databases">
        <title>Complete Genome Sequences of Macrococcus spp. from dog and cattle.</title>
        <authorList>
            <person name="Schwendener S."/>
            <person name="Perreten V."/>
        </authorList>
    </citation>
    <scope>NUCLEOTIDE SEQUENCE</scope>
    <source>
        <strain evidence="2">Epi0143-OL</strain>
    </source>
</reference>
<evidence type="ECO:0000256" key="1">
    <source>
        <dbReference type="ARBA" id="ARBA00006547"/>
    </source>
</evidence>